<dbReference type="SUPFAM" id="SSF50965">
    <property type="entry name" value="Galactose oxidase, central domain"/>
    <property type="match status" value="1"/>
</dbReference>
<evidence type="ECO:0000313" key="2">
    <source>
        <dbReference type="Proteomes" id="UP000249390"/>
    </source>
</evidence>
<dbReference type="EMBL" id="NQVE01000194">
    <property type="protein sequence ID" value="RAL40527.1"/>
    <property type="molecule type" value="Genomic_DNA"/>
</dbReference>
<gene>
    <name evidence="1" type="ORF">DM860_006597</name>
</gene>
<evidence type="ECO:0008006" key="3">
    <source>
        <dbReference type="Google" id="ProtNLM"/>
    </source>
</evidence>
<proteinExistence type="predicted"/>
<dbReference type="AlphaFoldDB" id="A0A328D405"/>
<protein>
    <recommendedName>
        <fullName evidence="3">F-box associated domain-containing protein</fullName>
    </recommendedName>
</protein>
<dbReference type="InterPro" id="IPR011043">
    <property type="entry name" value="Gal_Oxase/kelch_b-propeller"/>
</dbReference>
<accession>A0A328D405</accession>
<reference evidence="1 2" key="1">
    <citation type="submission" date="2018-06" db="EMBL/GenBank/DDBJ databases">
        <title>The Genome of Cuscuta australis (Dodder) Provides Insight into the Evolution of Plant Parasitism.</title>
        <authorList>
            <person name="Liu H."/>
        </authorList>
    </citation>
    <scope>NUCLEOTIDE SEQUENCE [LARGE SCALE GENOMIC DNA]</scope>
    <source>
        <strain evidence="2">cv. Yunnan</strain>
        <tissue evidence="1">Vines</tissue>
    </source>
</reference>
<sequence>MGIEIEQSSTSSWRGRQGEGKKIVMMAINTNTVSGPERRSCRLIDFHMVDLERNEISRCCFPSLIMIVATFHILSLDEFIYIVGGVTTYIAEERPFNFHGLQSQSPVSNQTLYFGGSRIDSSDEAAVWCPAPVFINDQALSSAYVSFLGKIYSFGCACLNLEVLDPAAAVGYPNPICPLSIPEDLVGCSVSAPVLPDPSKNRILVRLHGGQLSSPSLYAFTPDIDGNGTWTLLIRDFSFWARTLALVDDVIYFHSHKFPSLLRAFHIAEEKWLEVCWDSCFKGNVNFNVNRKHFDALLHLGGNILCFAAWTHIYPEPIVYPDSLSVEFYKFKVLQDPDGTIRFHACDSYSYELPENEIVLSFISA</sequence>
<evidence type="ECO:0000313" key="1">
    <source>
        <dbReference type="EMBL" id="RAL40527.1"/>
    </source>
</evidence>
<comment type="caution">
    <text evidence="1">The sequence shown here is derived from an EMBL/GenBank/DDBJ whole genome shotgun (WGS) entry which is preliminary data.</text>
</comment>
<name>A0A328D405_9ASTE</name>
<dbReference type="Proteomes" id="UP000249390">
    <property type="component" value="Unassembled WGS sequence"/>
</dbReference>
<keyword evidence="2" id="KW-1185">Reference proteome</keyword>
<organism evidence="1 2">
    <name type="scientific">Cuscuta australis</name>
    <dbReference type="NCBI Taxonomy" id="267555"/>
    <lineage>
        <taxon>Eukaryota</taxon>
        <taxon>Viridiplantae</taxon>
        <taxon>Streptophyta</taxon>
        <taxon>Embryophyta</taxon>
        <taxon>Tracheophyta</taxon>
        <taxon>Spermatophyta</taxon>
        <taxon>Magnoliopsida</taxon>
        <taxon>eudicotyledons</taxon>
        <taxon>Gunneridae</taxon>
        <taxon>Pentapetalae</taxon>
        <taxon>asterids</taxon>
        <taxon>lamiids</taxon>
        <taxon>Solanales</taxon>
        <taxon>Convolvulaceae</taxon>
        <taxon>Cuscuteae</taxon>
        <taxon>Cuscuta</taxon>
        <taxon>Cuscuta subgen. Grammica</taxon>
        <taxon>Cuscuta sect. Cleistogrammica</taxon>
    </lineage>
</organism>